<organism evidence="1 2">
    <name type="scientific">Rickettsia akari (strain Hartford)</name>
    <dbReference type="NCBI Taxonomy" id="293614"/>
    <lineage>
        <taxon>Bacteria</taxon>
        <taxon>Pseudomonadati</taxon>
        <taxon>Pseudomonadota</taxon>
        <taxon>Alphaproteobacteria</taxon>
        <taxon>Rickettsiales</taxon>
        <taxon>Rickettsiaceae</taxon>
        <taxon>Rickettsieae</taxon>
        <taxon>Rickettsia</taxon>
        <taxon>spotted fever group</taxon>
    </lineage>
</organism>
<sequence length="67" mass="8044">MAIKAQPQFWRYQDGAEESQSKLFKELLLQDDYIMLIAEDENKMLGYHYRKNNRMARNGLRAVKFKC</sequence>
<gene>
    <name evidence="1" type="ordered locus">A1C_04225</name>
</gene>
<accession>A8GNZ2</accession>
<dbReference type="KEGG" id="rak:A1C_04225"/>
<dbReference type="AlphaFoldDB" id="A8GNZ2"/>
<dbReference type="Proteomes" id="UP000006830">
    <property type="component" value="Chromosome"/>
</dbReference>
<evidence type="ECO:0000313" key="2">
    <source>
        <dbReference type="Proteomes" id="UP000006830"/>
    </source>
</evidence>
<proteinExistence type="predicted"/>
<protein>
    <submittedName>
        <fullName evidence="1">Acetyltransferase</fullName>
    </submittedName>
</protein>
<dbReference type="EMBL" id="CP000847">
    <property type="protein sequence ID" value="ABV75117.1"/>
    <property type="molecule type" value="Genomic_DNA"/>
</dbReference>
<reference evidence="1" key="1">
    <citation type="submission" date="2007-09" db="EMBL/GenBank/DDBJ databases">
        <title>Complete Genome Sequence of Rickettsia akari.</title>
        <authorList>
            <person name="Madan A."/>
            <person name="Fahey J."/>
            <person name="Helton E."/>
            <person name="Ketteman M."/>
            <person name="Madan A."/>
            <person name="Rodrigues S."/>
            <person name="Sanchez A."/>
            <person name="Whiting M."/>
            <person name="Dasch G."/>
            <person name="Eremeeva M."/>
        </authorList>
    </citation>
    <scope>NUCLEOTIDE SEQUENCE</scope>
    <source>
        <strain evidence="1">Hartford</strain>
    </source>
</reference>
<dbReference type="HOGENOM" id="CLU_2809675_0_0_5"/>
<dbReference type="GO" id="GO:0016740">
    <property type="term" value="F:transferase activity"/>
    <property type="evidence" value="ECO:0007669"/>
    <property type="project" value="UniProtKB-KW"/>
</dbReference>
<evidence type="ECO:0000313" key="1">
    <source>
        <dbReference type="EMBL" id="ABV75117.1"/>
    </source>
</evidence>
<name>A8GNZ2_RICAH</name>
<keyword evidence="2" id="KW-1185">Reference proteome</keyword>